<dbReference type="InterPro" id="IPR019171">
    <property type="entry name" value="MIX23"/>
</dbReference>
<dbReference type="GO" id="GO:0005758">
    <property type="term" value="C:mitochondrial intermembrane space"/>
    <property type="evidence" value="ECO:0007669"/>
    <property type="project" value="InterPro"/>
</dbReference>
<evidence type="ECO:0000313" key="3">
    <source>
        <dbReference type="Proteomes" id="UP000271241"/>
    </source>
</evidence>
<dbReference type="OrthoDB" id="5593818at2759"/>
<sequence length="161" mass="18546">MSSSSSSSPTATASANGGADALPSKASCYNLSYFKEYMKELRRVDDNIMLRINTTNIRSEEACASFFRDLTRAYERRERAVAFCQSQMDGELAVLRKKLEEDPDDYKLKSRIFAEETQRRLITNELVVEDIVRQRTMKVFRDKCRVFQLPATHEDVGRRAQ</sequence>
<dbReference type="PANTHER" id="PTHR31905:SF2">
    <property type="entry name" value="PROTEIN MIX23"/>
    <property type="match status" value="1"/>
</dbReference>
<dbReference type="EMBL" id="KZ992463">
    <property type="protein sequence ID" value="RKP10223.1"/>
    <property type="molecule type" value="Genomic_DNA"/>
</dbReference>
<dbReference type="PANTHER" id="PTHR31905">
    <property type="entry name" value="COILED-COIL DOMAIN-CONTAINING PROTEIN 58"/>
    <property type="match status" value="1"/>
</dbReference>
<dbReference type="Pfam" id="PF09774">
    <property type="entry name" value="MIX23"/>
    <property type="match status" value="1"/>
</dbReference>
<dbReference type="Proteomes" id="UP000271241">
    <property type="component" value="Unassembled WGS sequence"/>
</dbReference>
<organism evidence="2 3">
    <name type="scientific">Thamnocephalis sphaerospora</name>
    <dbReference type="NCBI Taxonomy" id="78915"/>
    <lineage>
        <taxon>Eukaryota</taxon>
        <taxon>Fungi</taxon>
        <taxon>Fungi incertae sedis</taxon>
        <taxon>Zoopagomycota</taxon>
        <taxon>Zoopagomycotina</taxon>
        <taxon>Zoopagomycetes</taxon>
        <taxon>Zoopagales</taxon>
        <taxon>Sigmoideomycetaceae</taxon>
        <taxon>Thamnocephalis</taxon>
    </lineage>
</organism>
<dbReference type="AlphaFoldDB" id="A0A4P9XVC6"/>
<evidence type="ECO:0000313" key="2">
    <source>
        <dbReference type="EMBL" id="RKP10223.1"/>
    </source>
</evidence>
<proteinExistence type="inferred from homology"/>
<name>A0A4P9XVC6_9FUNG</name>
<evidence type="ECO:0000256" key="1">
    <source>
        <dbReference type="ARBA" id="ARBA00024204"/>
    </source>
</evidence>
<accession>A0A4P9XVC6</accession>
<protein>
    <submittedName>
        <fullName evidence="2">Caffeine-induced death protein 2-domain-containing protein</fullName>
    </submittedName>
</protein>
<gene>
    <name evidence="2" type="ORF">THASP1DRAFT_27989</name>
</gene>
<dbReference type="STRING" id="78915.A0A4P9XVC6"/>
<keyword evidence="3" id="KW-1185">Reference proteome</keyword>
<comment type="similarity">
    <text evidence="1">Belongs to the MIX23 family.</text>
</comment>
<reference evidence="3" key="1">
    <citation type="journal article" date="2018" name="Nat. Microbiol.">
        <title>Leveraging single-cell genomics to expand the fungal tree of life.</title>
        <authorList>
            <person name="Ahrendt S.R."/>
            <person name="Quandt C.A."/>
            <person name="Ciobanu D."/>
            <person name="Clum A."/>
            <person name="Salamov A."/>
            <person name="Andreopoulos B."/>
            <person name="Cheng J.F."/>
            <person name="Woyke T."/>
            <person name="Pelin A."/>
            <person name="Henrissat B."/>
            <person name="Reynolds N.K."/>
            <person name="Benny G.L."/>
            <person name="Smith M.E."/>
            <person name="James T.Y."/>
            <person name="Grigoriev I.V."/>
        </authorList>
    </citation>
    <scope>NUCLEOTIDE SEQUENCE [LARGE SCALE GENOMIC DNA]</scope>
    <source>
        <strain evidence="3">RSA 1356</strain>
    </source>
</reference>